<comment type="subcellular location">
    <subcellularLocation>
        <location evidence="1">Membrane</location>
        <topology evidence="1">Single-pass membrane protein</topology>
    </subcellularLocation>
</comment>
<dbReference type="GO" id="GO:0005509">
    <property type="term" value="F:calcium ion binding"/>
    <property type="evidence" value="ECO:0007669"/>
    <property type="project" value="UniProtKB-UniRule"/>
</dbReference>
<evidence type="ECO:0000256" key="8">
    <source>
        <dbReference type="PROSITE-ProRule" id="PRU00043"/>
    </source>
</evidence>
<dbReference type="PANTHER" id="PTHR24028">
    <property type="entry name" value="CADHERIN-87A"/>
    <property type="match status" value="1"/>
</dbReference>
<organism evidence="12 13">
    <name type="scientific">Oedothorax gibbosus</name>
    <dbReference type="NCBI Taxonomy" id="931172"/>
    <lineage>
        <taxon>Eukaryota</taxon>
        <taxon>Metazoa</taxon>
        <taxon>Ecdysozoa</taxon>
        <taxon>Arthropoda</taxon>
        <taxon>Chelicerata</taxon>
        <taxon>Arachnida</taxon>
        <taxon>Araneae</taxon>
        <taxon>Araneomorphae</taxon>
        <taxon>Entelegynae</taxon>
        <taxon>Araneoidea</taxon>
        <taxon>Linyphiidae</taxon>
        <taxon>Erigoninae</taxon>
        <taxon>Oedothorax</taxon>
    </lineage>
</organism>
<evidence type="ECO:0000256" key="2">
    <source>
        <dbReference type="ARBA" id="ARBA00022692"/>
    </source>
</evidence>
<keyword evidence="5 9" id="KW-1133">Transmembrane helix</keyword>
<keyword evidence="2 9" id="KW-0812">Transmembrane</keyword>
<feature type="domain" description="Cadherin" evidence="11">
    <location>
        <begin position="256"/>
        <end position="353"/>
    </location>
</feature>
<evidence type="ECO:0000256" key="4">
    <source>
        <dbReference type="ARBA" id="ARBA00022837"/>
    </source>
</evidence>
<evidence type="ECO:0000256" key="9">
    <source>
        <dbReference type="SAM" id="Phobius"/>
    </source>
</evidence>
<keyword evidence="6 9" id="KW-0472">Membrane</keyword>
<feature type="domain" description="Cadherin" evidence="11">
    <location>
        <begin position="366"/>
        <end position="462"/>
    </location>
</feature>
<feature type="domain" description="Cadherin" evidence="11">
    <location>
        <begin position="43"/>
        <end position="147"/>
    </location>
</feature>
<dbReference type="Gene3D" id="2.60.40.60">
    <property type="entry name" value="Cadherins"/>
    <property type="match status" value="5"/>
</dbReference>
<feature type="domain" description="Cadherin" evidence="11">
    <location>
        <begin position="148"/>
        <end position="255"/>
    </location>
</feature>
<evidence type="ECO:0000256" key="7">
    <source>
        <dbReference type="ARBA" id="ARBA00023180"/>
    </source>
</evidence>
<dbReference type="InterPro" id="IPR050174">
    <property type="entry name" value="Protocadherin/Cadherin-CA"/>
</dbReference>
<sequence length="762" mass="83646">MHKRNRRCGLKLCLSSLLSFFLLHAFATADDFSQDGRCYLSNGGSSETFTVREDLPVGSLIGTLPIPGDPSKNGDIELTMTSEHSPVGIEESTKNLILKQPLDKEGVSGLASVLLDVACSRKETDDPSITIPVRIIVTDANDNAPVFIGAPYSVNISEVTVVGSTVIQGIKAVDKDQYGPFSTVSYHVDEGPYSKYLTFENSLEGHVVLSSALDFETLPNFTVTIKAQDQGEPPQVSVTTLTVWVQDADDQNPRFLAERYKAILPERHLPGTVLVTSPSPIQAEDPDEGIQAPIIYSFNSESAEYDLFELNKRTGQVAIRKALPEDLHLPITLVIKATQTDNPDRYSLTTLTVESDNPLPTDLKFLQTDYVTTALESAPVGQVVITVRTTKPNDKHVRFELLENPTEEFAILKTGEIIIAKPLDYEKKTLYSLRVVASDGKTSDVAWVNITVMNVNDNDPTFAQPQYNFLVKHQDMRIGSLIGTIEVKDGDVNDSIELNVKGTYARVFSISHKGELRVRSLEFLNASTCHIIVFATDNGVPPRQSSVLVTVQFPEDVAQSSVFKIKKSDSSLLLMIVFGVLLGTLIIVIITLTIYILKTKQYRDRIPSVISSGGQPMVNKMATYISGSNLQTNNNNKPQGGQNGVENHSGVENPVFNMADHQNTIHRGQLPPSPSEVSAWQGNGTLRGDQLGTFGNRNGSGISNGKVQNIYWPNGSIPRRVKKLSWEDEQPNRTELDPDVSVTPLGKTYNDGLKQPGLTVYF</sequence>
<accession>A0AAV6W6D2</accession>
<protein>
    <recommendedName>
        <fullName evidence="11">Cadherin domain-containing protein</fullName>
    </recommendedName>
</protein>
<dbReference type="CDD" id="cd11304">
    <property type="entry name" value="Cadherin_repeat"/>
    <property type="match status" value="5"/>
</dbReference>
<reference evidence="12 13" key="1">
    <citation type="journal article" date="2022" name="Nat. Ecol. Evol.">
        <title>A masculinizing supergene underlies an exaggerated male reproductive morph in a spider.</title>
        <authorList>
            <person name="Hendrickx F."/>
            <person name="De Corte Z."/>
            <person name="Sonet G."/>
            <person name="Van Belleghem S.M."/>
            <person name="Kostlbacher S."/>
            <person name="Vangestel C."/>
        </authorList>
    </citation>
    <scope>NUCLEOTIDE SEQUENCE [LARGE SCALE GENOMIC DNA]</scope>
    <source>
        <strain evidence="12">W744_W776</strain>
    </source>
</reference>
<dbReference type="PROSITE" id="PS00232">
    <property type="entry name" value="CADHERIN_1"/>
    <property type="match status" value="1"/>
</dbReference>
<evidence type="ECO:0000313" key="12">
    <source>
        <dbReference type="EMBL" id="KAG8202136.1"/>
    </source>
</evidence>
<dbReference type="Pfam" id="PF00028">
    <property type="entry name" value="Cadherin"/>
    <property type="match status" value="2"/>
</dbReference>
<name>A0AAV6W6D2_9ARAC</name>
<dbReference type="GO" id="GO:0007156">
    <property type="term" value="P:homophilic cell adhesion via plasma membrane adhesion molecules"/>
    <property type="evidence" value="ECO:0007669"/>
    <property type="project" value="InterPro"/>
</dbReference>
<keyword evidence="7" id="KW-0325">Glycoprotein</keyword>
<comment type="caution">
    <text evidence="12">The sequence shown here is derived from an EMBL/GenBank/DDBJ whole genome shotgun (WGS) entry which is preliminary data.</text>
</comment>
<proteinExistence type="predicted"/>
<keyword evidence="3" id="KW-0677">Repeat</keyword>
<dbReference type="EMBL" id="JAFNEN010000001">
    <property type="protein sequence ID" value="KAG8202136.1"/>
    <property type="molecule type" value="Genomic_DNA"/>
</dbReference>
<dbReference type="Proteomes" id="UP000827092">
    <property type="component" value="Unassembled WGS sequence"/>
</dbReference>
<dbReference type="InterPro" id="IPR020894">
    <property type="entry name" value="Cadherin_CS"/>
</dbReference>
<evidence type="ECO:0000256" key="10">
    <source>
        <dbReference type="SAM" id="SignalP"/>
    </source>
</evidence>
<feature type="chain" id="PRO_5043507399" description="Cadherin domain-containing protein" evidence="10">
    <location>
        <begin position="30"/>
        <end position="762"/>
    </location>
</feature>
<gene>
    <name evidence="12" type="ORF">JTE90_010497</name>
</gene>
<dbReference type="AlphaFoldDB" id="A0AAV6W6D2"/>
<dbReference type="InterPro" id="IPR015919">
    <property type="entry name" value="Cadherin-like_sf"/>
</dbReference>
<dbReference type="PROSITE" id="PS50268">
    <property type="entry name" value="CADHERIN_2"/>
    <property type="match status" value="4"/>
</dbReference>
<keyword evidence="13" id="KW-1185">Reference proteome</keyword>
<keyword evidence="4 8" id="KW-0106">Calcium</keyword>
<dbReference type="GO" id="GO:0005886">
    <property type="term" value="C:plasma membrane"/>
    <property type="evidence" value="ECO:0007669"/>
    <property type="project" value="InterPro"/>
</dbReference>
<evidence type="ECO:0000256" key="3">
    <source>
        <dbReference type="ARBA" id="ARBA00022737"/>
    </source>
</evidence>
<evidence type="ECO:0000313" key="13">
    <source>
        <dbReference type="Proteomes" id="UP000827092"/>
    </source>
</evidence>
<evidence type="ECO:0000259" key="11">
    <source>
        <dbReference type="PROSITE" id="PS50268"/>
    </source>
</evidence>
<keyword evidence="10" id="KW-0732">Signal</keyword>
<evidence type="ECO:0000256" key="5">
    <source>
        <dbReference type="ARBA" id="ARBA00022989"/>
    </source>
</evidence>
<dbReference type="InterPro" id="IPR002126">
    <property type="entry name" value="Cadherin-like_dom"/>
</dbReference>
<dbReference type="PANTHER" id="PTHR24028:SF339">
    <property type="entry name" value="CADHERIN DOMAIN-CONTAINING PROTEIN"/>
    <property type="match status" value="1"/>
</dbReference>
<evidence type="ECO:0000256" key="1">
    <source>
        <dbReference type="ARBA" id="ARBA00004167"/>
    </source>
</evidence>
<evidence type="ECO:0000256" key="6">
    <source>
        <dbReference type="ARBA" id="ARBA00023136"/>
    </source>
</evidence>
<dbReference type="SMART" id="SM00112">
    <property type="entry name" value="CA"/>
    <property type="match status" value="5"/>
</dbReference>
<feature type="signal peptide" evidence="10">
    <location>
        <begin position="1"/>
        <end position="29"/>
    </location>
</feature>
<dbReference type="PRINTS" id="PR00205">
    <property type="entry name" value="CADHERIN"/>
</dbReference>
<feature type="transmembrane region" description="Helical" evidence="9">
    <location>
        <begin position="572"/>
        <end position="597"/>
    </location>
</feature>
<dbReference type="SUPFAM" id="SSF49313">
    <property type="entry name" value="Cadherin-like"/>
    <property type="match status" value="4"/>
</dbReference>